<gene>
    <name evidence="2" type="ORF">FMOSSE_LOCUS9759</name>
</gene>
<feature type="transmembrane region" description="Helical" evidence="1">
    <location>
        <begin position="33"/>
        <end position="50"/>
    </location>
</feature>
<keyword evidence="3" id="KW-1185">Reference proteome</keyword>
<proteinExistence type="predicted"/>
<name>A0A9N9GMN2_FUNMO</name>
<accession>A0A9N9GMN2</accession>
<feature type="transmembrane region" description="Helical" evidence="1">
    <location>
        <begin position="87"/>
        <end position="111"/>
    </location>
</feature>
<feature type="transmembrane region" description="Helical" evidence="1">
    <location>
        <begin position="142"/>
        <end position="165"/>
    </location>
</feature>
<reference evidence="2" key="1">
    <citation type="submission" date="2021-06" db="EMBL/GenBank/DDBJ databases">
        <authorList>
            <person name="Kallberg Y."/>
            <person name="Tangrot J."/>
            <person name="Rosling A."/>
        </authorList>
    </citation>
    <scope>NUCLEOTIDE SEQUENCE</scope>
    <source>
        <strain evidence="2">87-6 pot B 2015</strain>
    </source>
</reference>
<protein>
    <submittedName>
        <fullName evidence="2">11587_t:CDS:1</fullName>
    </submittedName>
</protein>
<keyword evidence="1" id="KW-1133">Transmembrane helix</keyword>
<dbReference type="AlphaFoldDB" id="A0A9N9GMN2"/>
<feature type="transmembrane region" description="Helical" evidence="1">
    <location>
        <begin position="62"/>
        <end position="81"/>
    </location>
</feature>
<organism evidence="2 3">
    <name type="scientific">Funneliformis mosseae</name>
    <name type="common">Endomycorrhizal fungus</name>
    <name type="synonym">Glomus mosseae</name>
    <dbReference type="NCBI Taxonomy" id="27381"/>
    <lineage>
        <taxon>Eukaryota</taxon>
        <taxon>Fungi</taxon>
        <taxon>Fungi incertae sedis</taxon>
        <taxon>Mucoromycota</taxon>
        <taxon>Glomeromycotina</taxon>
        <taxon>Glomeromycetes</taxon>
        <taxon>Glomerales</taxon>
        <taxon>Glomeraceae</taxon>
        <taxon>Funneliformis</taxon>
    </lineage>
</organism>
<comment type="caution">
    <text evidence="2">The sequence shown here is derived from an EMBL/GenBank/DDBJ whole genome shotgun (WGS) entry which is preliminary data.</text>
</comment>
<keyword evidence="1" id="KW-0472">Membrane</keyword>
<evidence type="ECO:0000256" key="1">
    <source>
        <dbReference type="SAM" id="Phobius"/>
    </source>
</evidence>
<feature type="transmembrane region" description="Helical" evidence="1">
    <location>
        <begin position="185"/>
        <end position="207"/>
    </location>
</feature>
<feature type="transmembrane region" description="Helical" evidence="1">
    <location>
        <begin position="219"/>
        <end position="237"/>
    </location>
</feature>
<keyword evidence="1" id="KW-0812">Transmembrane</keyword>
<evidence type="ECO:0000313" key="2">
    <source>
        <dbReference type="EMBL" id="CAG8616761.1"/>
    </source>
</evidence>
<dbReference type="EMBL" id="CAJVPP010002960">
    <property type="protein sequence ID" value="CAG8616761.1"/>
    <property type="molecule type" value="Genomic_DNA"/>
</dbReference>
<evidence type="ECO:0000313" key="3">
    <source>
        <dbReference type="Proteomes" id="UP000789375"/>
    </source>
</evidence>
<dbReference type="Proteomes" id="UP000789375">
    <property type="component" value="Unassembled WGS sequence"/>
</dbReference>
<sequence>MDTNVASLASLTSIFIYLPTVHAYRDEPDKVNTFFDYCIMILIPVLLVDLSQQKEYNGNIAVAEQVLTGISGLALLIYMSVTSQNPFIDAVPVIATIVAAVLWLFAIIYIIRRKRKHYKRYYEMLPHTSPGSFEVSSFKVTLVLVTLVYILGVTTCLFIIARFWWLHFDGFINDRKIPVIMSLSYAVPVYMHVICKDSFISIWAVALSQLPILYAADDLILRCYYACLISYVLRWLTWTNRLSPTDYGPDGCLLRSLL</sequence>